<feature type="region of interest" description="Disordered" evidence="1">
    <location>
        <begin position="88"/>
        <end position="115"/>
    </location>
</feature>
<sequence length="200" mass="20975">MRRFGATGQFGQHPVRAAAAALATVAAFTLTCGIATAEHPVPAGPTSPSDTATQASATPIAAQPLFILTSMPGGWFERTDIRPVLEVHDDGRAVKRPDAASPDRAPDAAPQQVNGTVPKDVLTAAISEVQALATVDMGTPNVTDQGTMIIDFLPQQSAEDAHLIVYAPGVTDGLDEDQKANRTRFAALYNKLVDAFTADR</sequence>
<keyword evidence="2" id="KW-0732">Signal</keyword>
<dbReference type="RefSeq" id="WP_067521578.1">
    <property type="nucleotide sequence ID" value="NZ_JABELX010000005.1"/>
</dbReference>
<keyword evidence="4" id="KW-1185">Reference proteome</keyword>
<proteinExistence type="predicted"/>
<feature type="compositionally biased region" description="Low complexity" evidence="1">
    <location>
        <begin position="99"/>
        <end position="110"/>
    </location>
</feature>
<feature type="signal peptide" evidence="2">
    <location>
        <begin position="1"/>
        <end position="37"/>
    </location>
</feature>
<organism evidence="3 4">
    <name type="scientific">Nocardia uniformis</name>
    <dbReference type="NCBI Taxonomy" id="53432"/>
    <lineage>
        <taxon>Bacteria</taxon>
        <taxon>Bacillati</taxon>
        <taxon>Actinomycetota</taxon>
        <taxon>Actinomycetes</taxon>
        <taxon>Mycobacteriales</taxon>
        <taxon>Nocardiaceae</taxon>
        <taxon>Nocardia</taxon>
    </lineage>
</organism>
<protein>
    <recommendedName>
        <fullName evidence="5">Secreted protein</fullName>
    </recommendedName>
</protein>
<feature type="chain" id="PRO_5032787820" description="Secreted protein" evidence="2">
    <location>
        <begin position="38"/>
        <end position="200"/>
    </location>
</feature>
<name>A0A849C573_9NOCA</name>
<dbReference type="AlphaFoldDB" id="A0A849C573"/>
<evidence type="ECO:0000313" key="4">
    <source>
        <dbReference type="Proteomes" id="UP000586827"/>
    </source>
</evidence>
<dbReference type="EMBL" id="JABELX010000005">
    <property type="protein sequence ID" value="NNH71570.1"/>
    <property type="molecule type" value="Genomic_DNA"/>
</dbReference>
<accession>A0A849C573</accession>
<comment type="caution">
    <text evidence="3">The sequence shown here is derived from an EMBL/GenBank/DDBJ whole genome shotgun (WGS) entry which is preliminary data.</text>
</comment>
<feature type="compositionally biased region" description="Basic and acidic residues" evidence="1">
    <location>
        <begin position="88"/>
        <end position="98"/>
    </location>
</feature>
<evidence type="ECO:0008006" key="5">
    <source>
        <dbReference type="Google" id="ProtNLM"/>
    </source>
</evidence>
<dbReference type="Proteomes" id="UP000586827">
    <property type="component" value="Unassembled WGS sequence"/>
</dbReference>
<gene>
    <name evidence="3" type="ORF">HLB23_17135</name>
</gene>
<evidence type="ECO:0000313" key="3">
    <source>
        <dbReference type="EMBL" id="NNH71570.1"/>
    </source>
</evidence>
<evidence type="ECO:0000256" key="1">
    <source>
        <dbReference type="SAM" id="MobiDB-lite"/>
    </source>
</evidence>
<reference evidence="3 4" key="1">
    <citation type="submission" date="2020-05" db="EMBL/GenBank/DDBJ databases">
        <title>MicrobeNet Type strains.</title>
        <authorList>
            <person name="Nicholson A.C."/>
        </authorList>
    </citation>
    <scope>NUCLEOTIDE SEQUENCE [LARGE SCALE GENOMIC DNA]</scope>
    <source>
        <strain evidence="3 4">JCM 3224</strain>
    </source>
</reference>
<evidence type="ECO:0000256" key="2">
    <source>
        <dbReference type="SAM" id="SignalP"/>
    </source>
</evidence>